<comment type="caution">
    <text evidence="3">The sequence shown here is derived from an EMBL/GenBank/DDBJ whole genome shotgun (WGS) entry which is preliminary data.</text>
</comment>
<dbReference type="Proteomes" id="UP001586593">
    <property type="component" value="Unassembled WGS sequence"/>
</dbReference>
<keyword evidence="2" id="KW-0472">Membrane</keyword>
<keyword evidence="4" id="KW-1185">Reference proteome</keyword>
<proteinExistence type="predicted"/>
<feature type="region of interest" description="Disordered" evidence="1">
    <location>
        <begin position="18"/>
        <end position="38"/>
    </location>
</feature>
<evidence type="ECO:0000256" key="1">
    <source>
        <dbReference type="SAM" id="MobiDB-lite"/>
    </source>
</evidence>
<keyword evidence="2" id="KW-1133">Transmembrane helix</keyword>
<name>A0ABR3VTT3_9PEZI</name>
<feature type="transmembrane region" description="Helical" evidence="2">
    <location>
        <begin position="326"/>
        <end position="350"/>
    </location>
</feature>
<accession>A0ABR3VTT3</accession>
<protein>
    <recommendedName>
        <fullName evidence="5">Transmembrane protein</fullName>
    </recommendedName>
</protein>
<feature type="region of interest" description="Disordered" evidence="1">
    <location>
        <begin position="64"/>
        <end position="215"/>
    </location>
</feature>
<feature type="compositionally biased region" description="Basic and acidic residues" evidence="1">
    <location>
        <begin position="139"/>
        <end position="155"/>
    </location>
</feature>
<organism evidence="3 4">
    <name type="scientific">Phialemonium thermophilum</name>
    <dbReference type="NCBI Taxonomy" id="223376"/>
    <lineage>
        <taxon>Eukaryota</taxon>
        <taxon>Fungi</taxon>
        <taxon>Dikarya</taxon>
        <taxon>Ascomycota</taxon>
        <taxon>Pezizomycotina</taxon>
        <taxon>Sordariomycetes</taxon>
        <taxon>Sordariomycetidae</taxon>
        <taxon>Cephalothecales</taxon>
        <taxon>Cephalothecaceae</taxon>
        <taxon>Phialemonium</taxon>
    </lineage>
</organism>
<evidence type="ECO:0000313" key="3">
    <source>
        <dbReference type="EMBL" id="KAL1845080.1"/>
    </source>
</evidence>
<sequence length="385" mass="42907">MTQEAHLQTSFSAVASFLSTDPLPHRKGPREPPMAGMPICRLRSSSQPQAVLQHLHFPAGEREFPASTASDQPRAGLGTSTAMGSTPLREAMTAILDKRLRRKPSPESQDCSDSWEETDGEREKTTQPTLSTQVGTAITDRRTPSEEVPARKRLPDSFQTPLAPRLFGNPKAERRARSSSSRARIYVVRPRAHGHGPEATRADAVNPNPNPIPEKLITTDEQFFREVRRTYDREFCTAWRRLFSFKSLRVLRFRRYVQDGGEHPEVVQMEPEQMHTMLHLVRRPDEVSTLFQTPGVWINFVFPLRKEGQDGVVTRHMLEFVEGWNVARIVIGSSVPIVLSVVLGVAWTLLTTDPQTAFTVAGFVLTLGAALVALLAVVADVSSSN</sequence>
<keyword evidence="2" id="KW-0812">Transmembrane</keyword>
<reference evidence="3 4" key="1">
    <citation type="journal article" date="2024" name="Commun. Biol.">
        <title>Comparative genomic analysis of thermophilic fungi reveals convergent evolutionary adaptations and gene losses.</title>
        <authorList>
            <person name="Steindorff A.S."/>
            <person name="Aguilar-Pontes M.V."/>
            <person name="Robinson A.J."/>
            <person name="Andreopoulos B."/>
            <person name="LaButti K."/>
            <person name="Kuo A."/>
            <person name="Mondo S."/>
            <person name="Riley R."/>
            <person name="Otillar R."/>
            <person name="Haridas S."/>
            <person name="Lipzen A."/>
            <person name="Grimwood J."/>
            <person name="Schmutz J."/>
            <person name="Clum A."/>
            <person name="Reid I.D."/>
            <person name="Moisan M.C."/>
            <person name="Butler G."/>
            <person name="Nguyen T.T.M."/>
            <person name="Dewar K."/>
            <person name="Conant G."/>
            <person name="Drula E."/>
            <person name="Henrissat B."/>
            <person name="Hansel C."/>
            <person name="Singer S."/>
            <person name="Hutchinson M.I."/>
            <person name="de Vries R.P."/>
            <person name="Natvig D.O."/>
            <person name="Powell A.J."/>
            <person name="Tsang A."/>
            <person name="Grigoriev I.V."/>
        </authorList>
    </citation>
    <scope>NUCLEOTIDE SEQUENCE [LARGE SCALE GENOMIC DNA]</scope>
    <source>
        <strain evidence="3 4">ATCC 24622</strain>
    </source>
</reference>
<feature type="compositionally biased region" description="Polar residues" evidence="1">
    <location>
        <begin position="126"/>
        <end position="136"/>
    </location>
</feature>
<feature type="transmembrane region" description="Helical" evidence="2">
    <location>
        <begin position="356"/>
        <end position="379"/>
    </location>
</feature>
<evidence type="ECO:0000313" key="4">
    <source>
        <dbReference type="Proteomes" id="UP001586593"/>
    </source>
</evidence>
<evidence type="ECO:0008006" key="5">
    <source>
        <dbReference type="Google" id="ProtNLM"/>
    </source>
</evidence>
<gene>
    <name evidence="3" type="ORF">VTK73DRAFT_1178</name>
</gene>
<evidence type="ECO:0000256" key="2">
    <source>
        <dbReference type="SAM" id="Phobius"/>
    </source>
</evidence>
<dbReference type="EMBL" id="JAZHXJ010001280">
    <property type="protein sequence ID" value="KAL1845080.1"/>
    <property type="molecule type" value="Genomic_DNA"/>
</dbReference>